<feature type="region of interest" description="Disordered" evidence="1">
    <location>
        <begin position="118"/>
        <end position="140"/>
    </location>
</feature>
<dbReference type="EMBL" id="JAUFPT010000067">
    <property type="protein sequence ID" value="MDN3573112.1"/>
    <property type="molecule type" value="Genomic_DNA"/>
</dbReference>
<sequence length="164" mass="17550">MKKLYGLYWSLASVGLIRASSNAVAILAGPKGLLPANDITSAADQIAVLAPYFDADFYASWYGITADPVRDYLVHGWREGRDPRPDFSSAAYLAEHPHLARAGINPFLHALARRRGKAGRSWTGQGETGQGSALSPPDTAGAERLARRLVDGPFYLAGNPDIAA</sequence>
<gene>
    <name evidence="3" type="ORF">QWZ18_21100</name>
</gene>
<evidence type="ECO:0000256" key="2">
    <source>
        <dbReference type="SAM" id="SignalP"/>
    </source>
</evidence>
<keyword evidence="3" id="KW-0808">Transferase</keyword>
<feature type="signal peptide" evidence="2">
    <location>
        <begin position="1"/>
        <end position="25"/>
    </location>
</feature>
<feature type="chain" id="PRO_5046981486" evidence="2">
    <location>
        <begin position="26"/>
        <end position="164"/>
    </location>
</feature>
<evidence type="ECO:0000256" key="1">
    <source>
        <dbReference type="SAM" id="MobiDB-lite"/>
    </source>
</evidence>
<dbReference type="GO" id="GO:0016740">
    <property type="term" value="F:transferase activity"/>
    <property type="evidence" value="ECO:0007669"/>
    <property type="project" value="UniProtKB-KW"/>
</dbReference>
<comment type="caution">
    <text evidence="3">The sequence shown here is derived from an EMBL/GenBank/DDBJ whole genome shotgun (WGS) entry which is preliminary data.</text>
</comment>
<feature type="non-terminal residue" evidence="3">
    <location>
        <position position="164"/>
    </location>
</feature>
<evidence type="ECO:0000313" key="3">
    <source>
        <dbReference type="EMBL" id="MDN3573112.1"/>
    </source>
</evidence>
<dbReference type="Proteomes" id="UP001244297">
    <property type="component" value="Unassembled WGS sequence"/>
</dbReference>
<evidence type="ECO:0000313" key="4">
    <source>
        <dbReference type="Proteomes" id="UP001244297"/>
    </source>
</evidence>
<feature type="compositionally biased region" description="Polar residues" evidence="1">
    <location>
        <begin position="122"/>
        <end position="133"/>
    </location>
</feature>
<proteinExistence type="predicted"/>
<accession>A0ABT8AT68</accession>
<keyword evidence="2" id="KW-0732">Signal</keyword>
<name>A0ABT8AT68_9HYPH</name>
<keyword evidence="4" id="KW-1185">Reference proteome</keyword>
<reference evidence="4" key="1">
    <citation type="journal article" date="2019" name="Int. J. Syst. Evol. Microbiol.">
        <title>The Global Catalogue of Microorganisms (GCM) 10K type strain sequencing project: providing services to taxonomists for standard genome sequencing and annotation.</title>
        <authorList>
            <consortium name="The Broad Institute Genomics Platform"/>
            <consortium name="The Broad Institute Genome Sequencing Center for Infectious Disease"/>
            <person name="Wu L."/>
            <person name="Ma J."/>
        </authorList>
    </citation>
    <scope>NUCLEOTIDE SEQUENCE [LARGE SCALE GENOMIC DNA]</scope>
    <source>
        <strain evidence="4">CECT 7806</strain>
    </source>
</reference>
<protein>
    <submittedName>
        <fullName evidence="3">Glycosyl transferase</fullName>
    </submittedName>
</protein>
<organism evidence="3 4">
    <name type="scientific">Methylobacterium longum</name>
    <dbReference type="NCBI Taxonomy" id="767694"/>
    <lineage>
        <taxon>Bacteria</taxon>
        <taxon>Pseudomonadati</taxon>
        <taxon>Pseudomonadota</taxon>
        <taxon>Alphaproteobacteria</taxon>
        <taxon>Hyphomicrobiales</taxon>
        <taxon>Methylobacteriaceae</taxon>
        <taxon>Methylobacterium</taxon>
    </lineage>
</organism>